<dbReference type="RefSeq" id="WP_038465944.1">
    <property type="nucleotide sequence ID" value="NZ_CP008941.1"/>
</dbReference>
<dbReference type="KEGG" id="paca:ID47_10070"/>
<dbReference type="HOGENOM" id="CLU_070076_0_0_5"/>
<proteinExistence type="predicted"/>
<accession>A0A077AV13</accession>
<dbReference type="AlphaFoldDB" id="A0A077AV13"/>
<gene>
    <name evidence="1" type="ORF">ID47_10070</name>
</gene>
<keyword evidence="2" id="KW-1185">Reference proteome</keyword>
<dbReference type="EMBL" id="CP008941">
    <property type="protein sequence ID" value="AIK97002.1"/>
    <property type="molecule type" value="Genomic_DNA"/>
</dbReference>
<dbReference type="Proteomes" id="UP000028926">
    <property type="component" value="Chromosome"/>
</dbReference>
<dbReference type="OrthoDB" id="9802066at2"/>
<evidence type="ECO:0000313" key="2">
    <source>
        <dbReference type="Proteomes" id="UP000028926"/>
    </source>
</evidence>
<organism evidence="1 2">
    <name type="scientific">Candidatus Odyssella acanthamoebae</name>
    <dbReference type="NCBI Taxonomy" id="91604"/>
    <lineage>
        <taxon>Bacteria</taxon>
        <taxon>Pseudomonadati</taxon>
        <taxon>Pseudomonadota</taxon>
        <taxon>Alphaproteobacteria</taxon>
        <taxon>Holosporales</taxon>
        <taxon>Candidatus Paracaedibacteraceae</taxon>
        <taxon>Candidatus Odyssella</taxon>
    </lineage>
</organism>
<reference evidence="1 2" key="1">
    <citation type="submission" date="2014-07" db="EMBL/GenBank/DDBJ databases">
        <title>Comparative genomic insights into amoeba endosymbionts belonging to the families of Holosporaceae and Candidatus Midichloriaceae within Rickettsiales.</title>
        <authorList>
            <person name="Wang Z."/>
            <person name="Wu M."/>
        </authorList>
    </citation>
    <scope>NUCLEOTIDE SEQUENCE [LARGE SCALE GENOMIC DNA]</scope>
    <source>
        <strain evidence="1">PRA3</strain>
    </source>
</reference>
<protein>
    <submittedName>
        <fullName evidence="1">Uncharacterized protein</fullName>
    </submittedName>
</protein>
<dbReference type="eggNOG" id="COG3437">
    <property type="taxonomic scope" value="Bacteria"/>
</dbReference>
<dbReference type="STRING" id="91604.ID47_10070"/>
<evidence type="ECO:0000313" key="1">
    <source>
        <dbReference type="EMBL" id="AIK97002.1"/>
    </source>
</evidence>
<name>A0A077AV13_9PROT</name>
<sequence length="326" mass="37903">MTVMNTLPYCSFPTTVVYIGNIDNAHKKKRYVDDPVVAFYKHCATPQNALDYLKRAGTPTIFFDRLVQQQHDTFDMDSINYLYEEIYNPHRYETVSCVVYHDKLLNIGGLEFFQKIEDSSAKKIWVTEEKDEKTIVTAFNQGLINFYVCNQDPQAAALLKEFIQQSQQNYFRASINTIIHPILEEWQKGNTTIPALLDPVFIEYLQTFIKGGNFTEYYLLDITGSFLFLDAEGKASALFIFNEQSFTDQCLEVDRFLQSKHSLSPRVVEKLKTRCQTVCFPFIYPQGFRNFDPDIEPVQILSGQQRYYIAYSKEIDYLDRPGIPFV</sequence>